<dbReference type="EC" id="2.5.1.17" evidence="4 15"/>
<evidence type="ECO:0000256" key="8">
    <source>
        <dbReference type="ARBA" id="ARBA00022741"/>
    </source>
</evidence>
<dbReference type="UniPathway" id="UPA00148">
    <property type="reaction ID" value="UER00233"/>
</dbReference>
<protein>
    <recommendedName>
        <fullName evidence="5 15">Corrinoid adenosyltransferase</fullName>
        <ecNumber evidence="4 15">2.5.1.17</ecNumber>
    </recommendedName>
    <alternativeName>
        <fullName evidence="10 15">Cob(II)alamin adenosyltransferase</fullName>
    </alternativeName>
    <alternativeName>
        <fullName evidence="12 15">Cob(II)yrinic acid a,c-diamide adenosyltransferase</fullName>
    </alternativeName>
    <alternativeName>
        <fullName evidence="11 15">Cobinamide/cobalamin adenosyltransferase</fullName>
    </alternativeName>
</protein>
<evidence type="ECO:0000256" key="7">
    <source>
        <dbReference type="ARBA" id="ARBA00022679"/>
    </source>
</evidence>
<feature type="domain" description="Cobalamin adenosyltransferase-like" evidence="16">
    <location>
        <begin position="7"/>
        <end position="178"/>
    </location>
</feature>
<comment type="catalytic activity">
    <reaction evidence="13 15">
        <text>2 cob(II)yrinate a,c diamide + reduced [electron-transfer flavoprotein] + 2 ATP = 2 adenosylcob(III)yrinate a,c-diamide + 2 triphosphate + oxidized [electron-transfer flavoprotein] + 3 H(+)</text>
        <dbReference type="Rhea" id="RHEA:11528"/>
        <dbReference type="Rhea" id="RHEA-COMP:10685"/>
        <dbReference type="Rhea" id="RHEA-COMP:10686"/>
        <dbReference type="ChEBI" id="CHEBI:15378"/>
        <dbReference type="ChEBI" id="CHEBI:18036"/>
        <dbReference type="ChEBI" id="CHEBI:30616"/>
        <dbReference type="ChEBI" id="CHEBI:57692"/>
        <dbReference type="ChEBI" id="CHEBI:58307"/>
        <dbReference type="ChEBI" id="CHEBI:58503"/>
        <dbReference type="ChEBI" id="CHEBI:58537"/>
        <dbReference type="EC" id="2.5.1.17"/>
    </reaction>
</comment>
<dbReference type="PANTHER" id="PTHR12213:SF0">
    <property type="entry name" value="CORRINOID ADENOSYLTRANSFERASE MMAB"/>
    <property type="match status" value="1"/>
</dbReference>
<dbReference type="FunFam" id="1.20.1200.10:FF:000003">
    <property type="entry name" value="ATP:cob(I)alamin adenosyltransferase"/>
    <property type="match status" value="1"/>
</dbReference>
<dbReference type="RefSeq" id="WP_003611354.1">
    <property type="nucleotide sequence ID" value="NZ_ADVE02000001.1"/>
</dbReference>
<evidence type="ECO:0000256" key="11">
    <source>
        <dbReference type="ARBA" id="ARBA00033334"/>
    </source>
</evidence>
<comment type="catalytic activity">
    <reaction evidence="14 15">
        <text>2 cob(II)alamin + reduced [electron-transfer flavoprotein] + 2 ATP = 2 adenosylcob(III)alamin + 2 triphosphate + oxidized [electron-transfer flavoprotein] + 3 H(+)</text>
        <dbReference type="Rhea" id="RHEA:28671"/>
        <dbReference type="Rhea" id="RHEA-COMP:10685"/>
        <dbReference type="Rhea" id="RHEA-COMP:10686"/>
        <dbReference type="ChEBI" id="CHEBI:15378"/>
        <dbReference type="ChEBI" id="CHEBI:16304"/>
        <dbReference type="ChEBI" id="CHEBI:18036"/>
        <dbReference type="ChEBI" id="CHEBI:18408"/>
        <dbReference type="ChEBI" id="CHEBI:30616"/>
        <dbReference type="ChEBI" id="CHEBI:57692"/>
        <dbReference type="ChEBI" id="CHEBI:58307"/>
        <dbReference type="EC" id="2.5.1.17"/>
    </reaction>
</comment>
<evidence type="ECO:0000256" key="15">
    <source>
        <dbReference type="RuleBase" id="RU366026"/>
    </source>
</evidence>
<sequence length="193" mass="20718">MVRLDKIYTRGGDSGATSLATGERRRKDDLRVEAYGAVDEANSAIGVARLATAAEPALDAMLARIQNDLFDLGAELATPQRPGVEPNGAARLAILQSQVDRLEREIDTLNAALAPLKSFVLPGGTAAAAHLHVARAISRRAERMMVALANAPEETVDAPALRYVNRLSDFLFVAARYANREKGDVLWTPGATR</sequence>
<dbReference type="GO" id="GO:0005737">
    <property type="term" value="C:cytoplasm"/>
    <property type="evidence" value="ECO:0007669"/>
    <property type="project" value="UniProtKB-SubCell"/>
</dbReference>
<evidence type="ECO:0000256" key="2">
    <source>
        <dbReference type="ARBA" id="ARBA00005121"/>
    </source>
</evidence>
<dbReference type="EMBL" id="CP023737">
    <property type="protein sequence ID" value="ATQ67588.1"/>
    <property type="molecule type" value="Genomic_DNA"/>
</dbReference>
<keyword evidence="6" id="KW-0963">Cytoplasm</keyword>
<evidence type="ECO:0000256" key="9">
    <source>
        <dbReference type="ARBA" id="ARBA00022840"/>
    </source>
</evidence>
<name>A0A2D2CXY0_METT3</name>
<comment type="pathway">
    <text evidence="2 15">Cofactor biosynthesis; adenosylcobalamin biosynthesis; adenosylcobalamin from cob(II)yrinate a,c-diamide: step 2/7.</text>
</comment>
<keyword evidence="18" id="KW-1185">Reference proteome</keyword>
<dbReference type="PANTHER" id="PTHR12213">
    <property type="entry name" value="CORRINOID ADENOSYLTRANSFERASE"/>
    <property type="match status" value="1"/>
</dbReference>
<evidence type="ECO:0000256" key="13">
    <source>
        <dbReference type="ARBA" id="ARBA00048555"/>
    </source>
</evidence>
<dbReference type="InterPro" id="IPR036451">
    <property type="entry name" value="CblAdoTrfase-like_sf"/>
</dbReference>
<dbReference type="AlphaFoldDB" id="A0A2D2CXY0"/>
<evidence type="ECO:0000256" key="4">
    <source>
        <dbReference type="ARBA" id="ARBA00012454"/>
    </source>
</evidence>
<dbReference type="InterPro" id="IPR029499">
    <property type="entry name" value="PduO-typ"/>
</dbReference>
<dbReference type="Proteomes" id="UP000230709">
    <property type="component" value="Chromosome"/>
</dbReference>
<evidence type="ECO:0000256" key="10">
    <source>
        <dbReference type="ARBA" id="ARBA00031529"/>
    </source>
</evidence>
<keyword evidence="8 15" id="KW-0547">Nucleotide-binding</keyword>
<organism evidence="17 18">
    <name type="scientific">Methylosinus trichosporium (strain ATCC 35070 / NCIMB 11131 / UNIQEM 75 / OB3b)</name>
    <dbReference type="NCBI Taxonomy" id="595536"/>
    <lineage>
        <taxon>Bacteria</taxon>
        <taxon>Pseudomonadati</taxon>
        <taxon>Pseudomonadota</taxon>
        <taxon>Alphaproteobacteria</taxon>
        <taxon>Hyphomicrobiales</taxon>
        <taxon>Methylocystaceae</taxon>
        <taxon>Methylosinus</taxon>
    </lineage>
</organism>
<dbReference type="GO" id="GO:0008817">
    <property type="term" value="F:corrinoid adenosyltransferase activity"/>
    <property type="evidence" value="ECO:0007669"/>
    <property type="project" value="UniProtKB-UniRule"/>
</dbReference>
<evidence type="ECO:0000256" key="12">
    <source>
        <dbReference type="ARBA" id="ARBA00033354"/>
    </source>
</evidence>
<proteinExistence type="inferred from homology"/>
<evidence type="ECO:0000256" key="6">
    <source>
        <dbReference type="ARBA" id="ARBA00022490"/>
    </source>
</evidence>
<dbReference type="KEGG" id="mtw:CQW49_06565"/>
<dbReference type="InterPro" id="IPR016030">
    <property type="entry name" value="CblAdoTrfase-like"/>
</dbReference>
<evidence type="ECO:0000256" key="14">
    <source>
        <dbReference type="ARBA" id="ARBA00048692"/>
    </source>
</evidence>
<evidence type="ECO:0000256" key="3">
    <source>
        <dbReference type="ARBA" id="ARBA00007487"/>
    </source>
</evidence>
<dbReference type="Gene3D" id="1.20.1200.10">
    <property type="entry name" value="Cobalamin adenosyltransferase-like"/>
    <property type="match status" value="1"/>
</dbReference>
<comment type="similarity">
    <text evidence="3 15">Belongs to the Cob(I)alamin adenosyltransferase family.</text>
</comment>
<dbReference type="SUPFAM" id="SSF89028">
    <property type="entry name" value="Cobalamin adenosyltransferase-like"/>
    <property type="match status" value="1"/>
</dbReference>
<dbReference type="STRING" id="595536.GCA_000178815_03844"/>
<accession>A0A2D2CXY0</accession>
<comment type="subcellular location">
    <subcellularLocation>
        <location evidence="1">Cytoplasm</location>
    </subcellularLocation>
</comment>
<evidence type="ECO:0000256" key="5">
    <source>
        <dbReference type="ARBA" id="ARBA00020963"/>
    </source>
</evidence>
<dbReference type="GO" id="GO:0009236">
    <property type="term" value="P:cobalamin biosynthetic process"/>
    <property type="evidence" value="ECO:0007669"/>
    <property type="project" value="UniProtKB-UniRule"/>
</dbReference>
<evidence type="ECO:0000313" key="17">
    <source>
        <dbReference type="EMBL" id="ATQ67588.1"/>
    </source>
</evidence>
<keyword evidence="7 15" id="KW-0808">Transferase</keyword>
<dbReference type="GO" id="GO:0005524">
    <property type="term" value="F:ATP binding"/>
    <property type="evidence" value="ECO:0007669"/>
    <property type="project" value="UniProtKB-UniRule"/>
</dbReference>
<keyword evidence="15" id="KW-0169">Cobalamin biosynthesis</keyword>
<reference evidence="18" key="1">
    <citation type="submission" date="2017-10" db="EMBL/GenBank/DDBJ databases">
        <title>Completed PacBio SMRT sequence of Methylosinus trichosporium OB3b reveals presence of a third large plasmid.</title>
        <authorList>
            <person name="Charles T.C."/>
            <person name="Lynch M.D.J."/>
            <person name="Heil J.R."/>
            <person name="Cheng J."/>
        </authorList>
    </citation>
    <scope>NUCLEOTIDE SEQUENCE [LARGE SCALE GENOMIC DNA]</scope>
    <source>
        <strain evidence="18">OB3b</strain>
    </source>
</reference>
<evidence type="ECO:0000259" key="16">
    <source>
        <dbReference type="Pfam" id="PF01923"/>
    </source>
</evidence>
<dbReference type="NCBIfam" id="TIGR00636">
    <property type="entry name" value="PduO_Nterm"/>
    <property type="match status" value="1"/>
</dbReference>
<gene>
    <name evidence="17" type="ORF">CQW49_06565</name>
</gene>
<evidence type="ECO:0000313" key="18">
    <source>
        <dbReference type="Proteomes" id="UP000230709"/>
    </source>
</evidence>
<dbReference type="Pfam" id="PF01923">
    <property type="entry name" value="Cob_adeno_trans"/>
    <property type="match status" value="1"/>
</dbReference>
<keyword evidence="9 15" id="KW-0067">ATP-binding</keyword>
<evidence type="ECO:0000256" key="1">
    <source>
        <dbReference type="ARBA" id="ARBA00004496"/>
    </source>
</evidence>